<evidence type="ECO:0000313" key="2">
    <source>
        <dbReference type="EMBL" id="GGA81372.1"/>
    </source>
</evidence>
<protein>
    <recommendedName>
        <fullName evidence="1">DinB-like domain-containing protein</fullName>
    </recommendedName>
</protein>
<name>A0A8J2U657_9BACT</name>
<proteinExistence type="predicted"/>
<organism evidence="2 3">
    <name type="scientific">Puia dinghuensis</name>
    <dbReference type="NCBI Taxonomy" id="1792502"/>
    <lineage>
        <taxon>Bacteria</taxon>
        <taxon>Pseudomonadati</taxon>
        <taxon>Bacteroidota</taxon>
        <taxon>Chitinophagia</taxon>
        <taxon>Chitinophagales</taxon>
        <taxon>Chitinophagaceae</taxon>
        <taxon>Puia</taxon>
    </lineage>
</organism>
<dbReference type="Pfam" id="PF12867">
    <property type="entry name" value="DinB_2"/>
    <property type="match status" value="1"/>
</dbReference>
<reference evidence="2" key="1">
    <citation type="journal article" date="2014" name="Int. J. Syst. Evol. Microbiol.">
        <title>Complete genome sequence of Corynebacterium casei LMG S-19264T (=DSM 44701T), isolated from a smear-ripened cheese.</title>
        <authorList>
            <consortium name="US DOE Joint Genome Institute (JGI-PGF)"/>
            <person name="Walter F."/>
            <person name="Albersmeier A."/>
            <person name="Kalinowski J."/>
            <person name="Ruckert C."/>
        </authorList>
    </citation>
    <scope>NUCLEOTIDE SEQUENCE</scope>
    <source>
        <strain evidence="2">CGMCC 1.15448</strain>
    </source>
</reference>
<dbReference type="EMBL" id="BMJC01000001">
    <property type="protein sequence ID" value="GGA81372.1"/>
    <property type="molecule type" value="Genomic_DNA"/>
</dbReference>
<dbReference type="RefSeq" id="WP_188927385.1">
    <property type="nucleotide sequence ID" value="NZ_BMJC01000001.1"/>
</dbReference>
<dbReference type="InterPro" id="IPR034660">
    <property type="entry name" value="DinB/YfiT-like"/>
</dbReference>
<comment type="caution">
    <text evidence="2">The sequence shown here is derived from an EMBL/GenBank/DDBJ whole genome shotgun (WGS) entry which is preliminary data.</text>
</comment>
<sequence length="164" mass="18741">MTTTTTQQDLFVSTGLHTWNQAITRATAFFDACTDEELEKTISPGKNRVVYLLGHLTAVHDRMLPLLGLGDRLYPHLDALFVTTPDNPAATLPSYRDLRNSWMTINQHLTDALKSWTPEEWLQKHTAVSDEDYAKEPHRNRFSVVINRAGHVQYHLGQLVLFKK</sequence>
<reference evidence="2" key="2">
    <citation type="submission" date="2020-09" db="EMBL/GenBank/DDBJ databases">
        <authorList>
            <person name="Sun Q."/>
            <person name="Zhou Y."/>
        </authorList>
    </citation>
    <scope>NUCLEOTIDE SEQUENCE</scope>
    <source>
        <strain evidence="2">CGMCC 1.15448</strain>
    </source>
</reference>
<gene>
    <name evidence="2" type="ORF">GCM10011511_00390</name>
</gene>
<dbReference type="Gene3D" id="1.20.120.450">
    <property type="entry name" value="dinb family like domain"/>
    <property type="match status" value="1"/>
</dbReference>
<evidence type="ECO:0000259" key="1">
    <source>
        <dbReference type="Pfam" id="PF12867"/>
    </source>
</evidence>
<feature type="domain" description="DinB-like" evidence="1">
    <location>
        <begin position="20"/>
        <end position="159"/>
    </location>
</feature>
<dbReference type="SUPFAM" id="SSF109854">
    <property type="entry name" value="DinB/YfiT-like putative metalloenzymes"/>
    <property type="match status" value="1"/>
</dbReference>
<dbReference type="Proteomes" id="UP000607559">
    <property type="component" value="Unassembled WGS sequence"/>
</dbReference>
<dbReference type="InterPro" id="IPR024775">
    <property type="entry name" value="DinB-like"/>
</dbReference>
<keyword evidence="3" id="KW-1185">Reference proteome</keyword>
<dbReference type="AlphaFoldDB" id="A0A8J2U657"/>
<evidence type="ECO:0000313" key="3">
    <source>
        <dbReference type="Proteomes" id="UP000607559"/>
    </source>
</evidence>
<accession>A0A8J2U657</accession>